<dbReference type="Proteomes" id="UP000030746">
    <property type="component" value="Unassembled WGS sequence"/>
</dbReference>
<evidence type="ECO:0000256" key="1">
    <source>
        <dbReference type="SAM" id="MobiDB-lite"/>
    </source>
</evidence>
<reference evidence="2 3" key="1">
    <citation type="journal article" date="2013" name="Nature">
        <title>Insights into bilaterian evolution from three spiralian genomes.</title>
        <authorList>
            <person name="Simakov O."/>
            <person name="Marletaz F."/>
            <person name="Cho S.J."/>
            <person name="Edsinger-Gonzales E."/>
            <person name="Havlak P."/>
            <person name="Hellsten U."/>
            <person name="Kuo D.H."/>
            <person name="Larsson T."/>
            <person name="Lv J."/>
            <person name="Arendt D."/>
            <person name="Savage R."/>
            <person name="Osoegawa K."/>
            <person name="de Jong P."/>
            <person name="Grimwood J."/>
            <person name="Chapman J.A."/>
            <person name="Shapiro H."/>
            <person name="Aerts A."/>
            <person name="Otillar R.P."/>
            <person name="Terry A.Y."/>
            <person name="Boore J.L."/>
            <person name="Grigoriev I.V."/>
            <person name="Lindberg D.R."/>
            <person name="Seaver E.C."/>
            <person name="Weisblat D.A."/>
            <person name="Putnam N.H."/>
            <person name="Rokhsar D.S."/>
        </authorList>
    </citation>
    <scope>NUCLEOTIDE SEQUENCE [LARGE SCALE GENOMIC DNA]</scope>
</reference>
<sequence>MSNEEARNVCFNSELIENLQVGHNNILNKYGSSCMLHTNHCTACESVALHRSVSLLDFNMKRVQEHMATGMVEHRINHSNVMESLNRLSLTIEYMNQRLLRLESRQEDYDEVHAVKKNKGGKFKRFLKKLLKRKSKADDFYFDVISEVESPYDTISVSFGNFEIEDQQSLNEGASLEHQPFRGESSEDQQSFRGESSEDQQSFRGESSEDQQSFRGESSEDQQSFRGESSQDQRQFRGQSSQDQRPFRGQSSHDQQPFRGQSSHDQRPLRRVLSEGVYNNLSSIQTDTSDYRRIDTQIYQTDPDEIYENTNAVTVSPSESLYCTVPPIASVNLEQRTHQSFKSNQNWYGSSEWGVLY</sequence>
<organism evidence="2 3">
    <name type="scientific">Lottia gigantea</name>
    <name type="common">Giant owl limpet</name>
    <dbReference type="NCBI Taxonomy" id="225164"/>
    <lineage>
        <taxon>Eukaryota</taxon>
        <taxon>Metazoa</taxon>
        <taxon>Spiralia</taxon>
        <taxon>Lophotrochozoa</taxon>
        <taxon>Mollusca</taxon>
        <taxon>Gastropoda</taxon>
        <taxon>Patellogastropoda</taxon>
        <taxon>Lottioidea</taxon>
        <taxon>Lottiidae</taxon>
        <taxon>Lottia</taxon>
    </lineage>
</organism>
<keyword evidence="3" id="KW-1185">Reference proteome</keyword>
<dbReference type="RefSeq" id="XP_009047912.1">
    <property type="nucleotide sequence ID" value="XM_009049664.1"/>
</dbReference>
<accession>V4AVB3</accession>
<name>V4AVB3_LOTGI</name>
<proteinExistence type="predicted"/>
<protein>
    <submittedName>
        <fullName evidence="2">Uncharacterized protein</fullName>
    </submittedName>
</protein>
<dbReference type="GeneID" id="20237371"/>
<gene>
    <name evidence="2" type="ORF">LOTGIDRAFT_157454</name>
</gene>
<dbReference type="EMBL" id="KB200521">
    <property type="protein sequence ID" value="ESP01278.1"/>
    <property type="molecule type" value="Genomic_DNA"/>
</dbReference>
<evidence type="ECO:0000313" key="3">
    <source>
        <dbReference type="Proteomes" id="UP000030746"/>
    </source>
</evidence>
<dbReference type="AlphaFoldDB" id="V4AVB3"/>
<dbReference type="CTD" id="20237371"/>
<dbReference type="KEGG" id="lgi:LOTGIDRAFT_157454"/>
<feature type="compositionally biased region" description="Polar residues" evidence="1">
    <location>
        <begin position="188"/>
        <end position="228"/>
    </location>
</feature>
<dbReference type="HOGENOM" id="CLU_776806_0_0_1"/>
<feature type="region of interest" description="Disordered" evidence="1">
    <location>
        <begin position="177"/>
        <end position="269"/>
    </location>
</feature>
<feature type="compositionally biased region" description="Polar residues" evidence="1">
    <location>
        <begin position="236"/>
        <end position="261"/>
    </location>
</feature>
<dbReference type="OrthoDB" id="9048614at2759"/>
<evidence type="ECO:0000313" key="2">
    <source>
        <dbReference type="EMBL" id="ESP01278.1"/>
    </source>
</evidence>